<dbReference type="EC" id="1.-.-.-" evidence="3"/>
<dbReference type="PANTHER" id="PTHR30137">
    <property type="entry name" value="LUCIFERASE-LIKE MONOOXYGENASE"/>
    <property type="match status" value="1"/>
</dbReference>
<sequence length="335" mass="38649">MKFSILDQGLIDKNTSSEQALSNTIELAKNAEKLGYFSFWVSEHHNVHSFSISCPEIVMMQLAQQTKNLKIGVASILLNLYSALRTAETINTMTTFFKDRFLFSLGSNPGTKLIQQAFNYSSQNSLSYQQKIKELFHYLNLKTKKSSKKVRSVIQNQANKEIFITTFTLRNAILAAKLGANLIIAHNLFPNFLNTKKIIKIYRKTFEKYWPNKQSQVIFPSFIVTSTTKTEIQKLATPLKFFLLGENDFNKYQSFPTWEDVSTRLHKEAELDLKSKIFPLIGSAKYILDELEKIANDLEIDHFLLIPMVNQIENRIKILELIANEFKRRQNAKIC</sequence>
<organism evidence="3 4">
    <name type="scientific">Mesomycoplasma hyorhinis</name>
    <name type="common">Mycoplasma hyorhinis</name>
    <dbReference type="NCBI Taxonomy" id="2100"/>
    <lineage>
        <taxon>Bacteria</taxon>
        <taxon>Bacillati</taxon>
        <taxon>Mycoplasmatota</taxon>
        <taxon>Mycoplasmoidales</taxon>
        <taxon>Metamycoplasmataceae</taxon>
        <taxon>Mesomycoplasma</taxon>
    </lineage>
</organism>
<proteinExistence type="predicted"/>
<evidence type="ECO:0000313" key="3">
    <source>
        <dbReference type="EMBL" id="MXR43877.1"/>
    </source>
</evidence>
<dbReference type="NCBIfam" id="TIGR03558">
    <property type="entry name" value="oxido_grp_1"/>
    <property type="match status" value="1"/>
</dbReference>
<accession>A0ABD6IHM7</accession>
<dbReference type="InterPro" id="IPR011251">
    <property type="entry name" value="Luciferase-like_dom"/>
</dbReference>
<name>A0ABD6IHM7_MESHY</name>
<dbReference type="EMBL" id="QQQW01000016">
    <property type="protein sequence ID" value="MXR43877.1"/>
    <property type="molecule type" value="Genomic_DNA"/>
</dbReference>
<dbReference type="RefSeq" id="WP_160602554.1">
    <property type="nucleotide sequence ID" value="NZ_QQQV01000016.1"/>
</dbReference>
<dbReference type="Pfam" id="PF00296">
    <property type="entry name" value="Bac_luciferase"/>
    <property type="match status" value="1"/>
</dbReference>
<dbReference type="AlphaFoldDB" id="A0ABD6IHM7"/>
<feature type="domain" description="Luciferase-like" evidence="2">
    <location>
        <begin position="1"/>
        <end position="242"/>
    </location>
</feature>
<dbReference type="Gene3D" id="3.20.20.30">
    <property type="entry name" value="Luciferase-like domain"/>
    <property type="match status" value="1"/>
</dbReference>
<dbReference type="SUPFAM" id="SSF51679">
    <property type="entry name" value="Bacterial luciferase-like"/>
    <property type="match status" value="1"/>
</dbReference>
<protein>
    <submittedName>
        <fullName evidence="3">MsnO8 family LLM class oxidoreductase</fullName>
        <ecNumber evidence="3">1.-.-.-</ecNumber>
    </submittedName>
</protein>
<evidence type="ECO:0000313" key="4">
    <source>
        <dbReference type="Proteomes" id="UP001193384"/>
    </source>
</evidence>
<comment type="similarity">
    <text evidence="1">To bacterial alkanal monooxygenase alpha and beta chains.</text>
</comment>
<comment type="caution">
    <text evidence="3">The sequence shown here is derived from an EMBL/GenBank/DDBJ whole genome shotgun (WGS) entry which is preliminary data.</text>
</comment>
<dbReference type="InterPro" id="IPR019949">
    <property type="entry name" value="CmoO-like"/>
</dbReference>
<dbReference type="GO" id="GO:0016491">
    <property type="term" value="F:oxidoreductase activity"/>
    <property type="evidence" value="ECO:0007669"/>
    <property type="project" value="UniProtKB-KW"/>
</dbReference>
<evidence type="ECO:0000256" key="1">
    <source>
        <dbReference type="ARBA" id="ARBA00007789"/>
    </source>
</evidence>
<reference evidence="3 4" key="1">
    <citation type="submission" date="2018-07" db="EMBL/GenBank/DDBJ databases">
        <title>Genetic characterization of Mycoplasma hyopneumoniae, M. hyorhinis and M. flocculare isolates through whole genome sequencing analysis: comparative analysis of sequence types and putative genes involved in virulence.</title>
        <authorList>
            <person name="Fourour S."/>
            <person name="Lucas P."/>
            <person name="Touzain F."/>
            <person name="Tocqueville V."/>
            <person name="Kempf I."/>
            <person name="Marois-Crehan C."/>
        </authorList>
    </citation>
    <scope>NUCLEOTIDE SEQUENCE [LARGE SCALE GENOMIC DNA]</scope>
    <source>
        <strain evidence="3 4">MHR389</strain>
    </source>
</reference>
<keyword evidence="3" id="KW-0560">Oxidoreductase</keyword>
<dbReference type="InterPro" id="IPR036661">
    <property type="entry name" value="Luciferase-like_sf"/>
</dbReference>
<gene>
    <name evidence="3" type="ORF">DR101_02875</name>
</gene>
<evidence type="ECO:0000259" key="2">
    <source>
        <dbReference type="Pfam" id="PF00296"/>
    </source>
</evidence>
<dbReference type="Proteomes" id="UP001193384">
    <property type="component" value="Unassembled WGS sequence"/>
</dbReference>
<dbReference type="InterPro" id="IPR050766">
    <property type="entry name" value="Bact_Lucif_Oxidored"/>
</dbReference>
<dbReference type="PANTHER" id="PTHR30137:SF6">
    <property type="entry name" value="LUCIFERASE-LIKE MONOOXYGENASE"/>
    <property type="match status" value="1"/>
</dbReference>